<dbReference type="AlphaFoldDB" id="A0A1I7WE06"/>
<name>A0A1I7WE06_HETBA</name>
<keyword evidence="1" id="KW-0472">Membrane</keyword>
<evidence type="ECO:0000256" key="1">
    <source>
        <dbReference type="SAM" id="Phobius"/>
    </source>
</evidence>
<organism evidence="3 4">
    <name type="scientific">Heterorhabditis bacteriophora</name>
    <name type="common">Entomopathogenic nematode worm</name>
    <dbReference type="NCBI Taxonomy" id="37862"/>
    <lineage>
        <taxon>Eukaryota</taxon>
        <taxon>Metazoa</taxon>
        <taxon>Ecdysozoa</taxon>
        <taxon>Nematoda</taxon>
        <taxon>Chromadorea</taxon>
        <taxon>Rhabditida</taxon>
        <taxon>Rhabditina</taxon>
        <taxon>Rhabditomorpha</taxon>
        <taxon>Strongyloidea</taxon>
        <taxon>Heterorhabditidae</taxon>
        <taxon>Heterorhabditis</taxon>
    </lineage>
</organism>
<dbReference type="Proteomes" id="UP000095283">
    <property type="component" value="Unplaced"/>
</dbReference>
<keyword evidence="1" id="KW-1133">Transmembrane helix</keyword>
<protein>
    <submittedName>
        <fullName evidence="4">Ig-like domain-containing protein</fullName>
    </submittedName>
</protein>
<dbReference type="PROSITE" id="PS50835">
    <property type="entry name" value="IG_LIKE"/>
    <property type="match status" value="1"/>
</dbReference>
<dbReference type="InterPro" id="IPR013783">
    <property type="entry name" value="Ig-like_fold"/>
</dbReference>
<proteinExistence type="predicted"/>
<evidence type="ECO:0000313" key="4">
    <source>
        <dbReference type="WBParaSite" id="Hba_03192"/>
    </source>
</evidence>
<accession>A0A1I7WE06</accession>
<feature type="transmembrane region" description="Helical" evidence="1">
    <location>
        <begin position="6"/>
        <end position="24"/>
    </location>
</feature>
<evidence type="ECO:0000259" key="2">
    <source>
        <dbReference type="PROSITE" id="PS50835"/>
    </source>
</evidence>
<keyword evidence="3" id="KW-1185">Reference proteome</keyword>
<dbReference type="Gene3D" id="2.60.40.10">
    <property type="entry name" value="Immunoglobulins"/>
    <property type="match status" value="1"/>
</dbReference>
<dbReference type="SUPFAM" id="SSF48726">
    <property type="entry name" value="Immunoglobulin"/>
    <property type="match status" value="1"/>
</dbReference>
<feature type="domain" description="Ig-like" evidence="2">
    <location>
        <begin position="1"/>
        <end position="79"/>
    </location>
</feature>
<reference evidence="4" key="1">
    <citation type="submission" date="2016-11" db="UniProtKB">
        <authorList>
            <consortium name="WormBaseParasite"/>
        </authorList>
    </citation>
    <scope>IDENTIFICATION</scope>
</reference>
<sequence>MSINQSVANNVLFACLCFVFNPYLDPRTRVLWWHTQNFTDTRSVGSNRYLHLQYVDVSDKGIYYCTDEHTNYDQAHSVTTLVVLQRSQFGYVSNAIVVKFDEKSDASFTCPIYSVPGSKVSINT</sequence>
<dbReference type="InterPro" id="IPR007110">
    <property type="entry name" value="Ig-like_dom"/>
</dbReference>
<keyword evidence="1" id="KW-0812">Transmembrane</keyword>
<evidence type="ECO:0000313" key="3">
    <source>
        <dbReference type="Proteomes" id="UP000095283"/>
    </source>
</evidence>
<dbReference type="WBParaSite" id="Hba_03192">
    <property type="protein sequence ID" value="Hba_03192"/>
    <property type="gene ID" value="Hba_03192"/>
</dbReference>
<dbReference type="InterPro" id="IPR036179">
    <property type="entry name" value="Ig-like_dom_sf"/>
</dbReference>